<dbReference type="InterPro" id="IPR026015">
    <property type="entry name" value="ATP_synth_OSCP/delta_N_sf"/>
</dbReference>
<dbReference type="PRINTS" id="PR00125">
    <property type="entry name" value="ATPASEDELTA"/>
</dbReference>
<comment type="function">
    <text evidence="8">F(1)F(0) ATP synthase produces ATP from ADP in the presence of a proton or sodium gradient. F-type ATPases consist of two structural domains, F(1) containing the extramembraneous catalytic core and F(0) containing the membrane proton channel, linked together by a central stalk and a peripheral stalk. During catalysis, ATP synthesis in the catalytic domain of F(1) is coupled via a rotary mechanism of the central stalk subunits to proton translocation.</text>
</comment>
<evidence type="ECO:0000256" key="4">
    <source>
        <dbReference type="ARBA" id="ARBA00023065"/>
    </source>
</evidence>
<dbReference type="GO" id="GO:0045259">
    <property type="term" value="C:proton-transporting ATP synthase complex"/>
    <property type="evidence" value="ECO:0007669"/>
    <property type="project" value="UniProtKB-KW"/>
</dbReference>
<evidence type="ECO:0000256" key="1">
    <source>
        <dbReference type="ARBA" id="ARBA00004370"/>
    </source>
</evidence>
<keyword evidence="8" id="KW-1003">Cell membrane</keyword>
<dbReference type="OrthoDB" id="9816221at2"/>
<reference evidence="9 10" key="1">
    <citation type="submission" date="2016-06" db="EMBL/GenBank/DDBJ databases">
        <authorList>
            <person name="Kjaerup R.B."/>
            <person name="Dalgaard T.S."/>
            <person name="Juul-Madsen H.R."/>
        </authorList>
    </citation>
    <scope>NUCLEOTIDE SEQUENCE [LARGE SCALE GENOMIC DNA]</scope>
    <source>
        <strain evidence="9 10">CECT 5080</strain>
    </source>
</reference>
<dbReference type="STRING" id="295068.MAQ5080_01799"/>
<keyword evidence="4 8" id="KW-0406">Ion transport</keyword>
<keyword evidence="2 8" id="KW-0813">Transport</keyword>
<evidence type="ECO:0000256" key="8">
    <source>
        <dbReference type="HAMAP-Rule" id="MF_01416"/>
    </source>
</evidence>
<sequence>MAELKTVARPYAKAAFEVAREQGQVAEWANMLSILATATKEPKLSVALQNPAFSAQEKATALAEVCSEVITEQGKGYLVSLAENKRLTLLPAISELFEQFKLNYEKAVDVVVTSAFALSAEQEQTLAASLGKKLDRNVNLTSETDASLIGGVVIRTGDLIIDGSVRGKLAKLAEAINS</sequence>
<comment type="subcellular location">
    <subcellularLocation>
        <location evidence="8">Cell membrane</location>
        <topology evidence="8">Peripheral membrane protein</topology>
    </subcellularLocation>
    <subcellularLocation>
        <location evidence="1">Membrane</location>
    </subcellularLocation>
</comment>
<evidence type="ECO:0000256" key="3">
    <source>
        <dbReference type="ARBA" id="ARBA00022781"/>
    </source>
</evidence>
<name>A0A1A8TEQ8_9GAMM</name>
<evidence type="ECO:0000256" key="6">
    <source>
        <dbReference type="ARBA" id="ARBA00023196"/>
    </source>
</evidence>
<dbReference type="GO" id="GO:0046933">
    <property type="term" value="F:proton-transporting ATP synthase activity, rotational mechanism"/>
    <property type="evidence" value="ECO:0007669"/>
    <property type="project" value="UniProtKB-UniRule"/>
</dbReference>
<dbReference type="RefSeq" id="WP_067205756.1">
    <property type="nucleotide sequence ID" value="NZ_FLOC01000009.1"/>
</dbReference>
<dbReference type="NCBIfam" id="NF004402">
    <property type="entry name" value="PRK05758.2-2"/>
    <property type="match status" value="1"/>
</dbReference>
<keyword evidence="3 8" id="KW-0375">Hydrogen ion transport</keyword>
<organism evidence="9 10">
    <name type="scientific">Marinomonas aquimarina</name>
    <dbReference type="NCBI Taxonomy" id="295068"/>
    <lineage>
        <taxon>Bacteria</taxon>
        <taxon>Pseudomonadati</taxon>
        <taxon>Pseudomonadota</taxon>
        <taxon>Gammaproteobacteria</taxon>
        <taxon>Oceanospirillales</taxon>
        <taxon>Oceanospirillaceae</taxon>
        <taxon>Marinomonas</taxon>
    </lineage>
</organism>
<dbReference type="HAMAP" id="MF_01416">
    <property type="entry name" value="ATP_synth_delta_bact"/>
    <property type="match status" value="1"/>
</dbReference>
<dbReference type="NCBIfam" id="TIGR01145">
    <property type="entry name" value="ATP_synt_delta"/>
    <property type="match status" value="1"/>
</dbReference>
<evidence type="ECO:0000256" key="5">
    <source>
        <dbReference type="ARBA" id="ARBA00023136"/>
    </source>
</evidence>
<dbReference type="Proteomes" id="UP000092627">
    <property type="component" value="Unassembled WGS sequence"/>
</dbReference>
<keyword evidence="10" id="KW-1185">Reference proteome</keyword>
<dbReference type="Gene3D" id="1.10.520.20">
    <property type="entry name" value="N-terminal domain of the delta subunit of the F1F0-ATP synthase"/>
    <property type="match status" value="1"/>
</dbReference>
<dbReference type="SUPFAM" id="SSF47928">
    <property type="entry name" value="N-terminal domain of the delta subunit of the F1F0-ATP synthase"/>
    <property type="match status" value="1"/>
</dbReference>
<comment type="function">
    <text evidence="8">This protein is part of the stalk that links CF(0) to CF(1). It either transmits conformational changes from CF(0) to CF(1) or is implicated in proton conduction.</text>
</comment>
<evidence type="ECO:0000313" key="9">
    <source>
        <dbReference type="EMBL" id="SBS30921.1"/>
    </source>
</evidence>
<comment type="similarity">
    <text evidence="8">Belongs to the ATPase delta chain family.</text>
</comment>
<evidence type="ECO:0000313" key="10">
    <source>
        <dbReference type="Proteomes" id="UP000092627"/>
    </source>
</evidence>
<dbReference type="GO" id="GO:0005886">
    <property type="term" value="C:plasma membrane"/>
    <property type="evidence" value="ECO:0007669"/>
    <property type="project" value="UniProtKB-SubCell"/>
</dbReference>
<keyword evidence="6 8" id="KW-0139">CF(1)</keyword>
<keyword evidence="5 8" id="KW-0472">Membrane</keyword>
<dbReference type="InterPro" id="IPR020781">
    <property type="entry name" value="ATPase_OSCP/d_CS"/>
</dbReference>
<dbReference type="EMBL" id="FLOC01000009">
    <property type="protein sequence ID" value="SBS30921.1"/>
    <property type="molecule type" value="Genomic_DNA"/>
</dbReference>
<accession>A0A1A8TEQ8</accession>
<evidence type="ECO:0000256" key="7">
    <source>
        <dbReference type="ARBA" id="ARBA00023310"/>
    </source>
</evidence>
<keyword evidence="7 8" id="KW-0066">ATP synthesis</keyword>
<proteinExistence type="inferred from homology"/>
<evidence type="ECO:0000256" key="2">
    <source>
        <dbReference type="ARBA" id="ARBA00022448"/>
    </source>
</evidence>
<dbReference type="AlphaFoldDB" id="A0A1A8TEQ8"/>
<protein>
    <recommendedName>
        <fullName evidence="8">ATP synthase subunit delta</fullName>
    </recommendedName>
    <alternativeName>
        <fullName evidence="8">ATP synthase F(1) sector subunit delta</fullName>
    </alternativeName>
    <alternativeName>
        <fullName evidence="8">F-type ATPase subunit delta</fullName>
        <shortName evidence="8">F-ATPase subunit delta</shortName>
    </alternativeName>
</protein>
<dbReference type="PROSITE" id="PS00389">
    <property type="entry name" value="ATPASE_DELTA"/>
    <property type="match status" value="1"/>
</dbReference>
<dbReference type="Pfam" id="PF00213">
    <property type="entry name" value="OSCP"/>
    <property type="match status" value="1"/>
</dbReference>
<gene>
    <name evidence="8 9" type="primary">atpH</name>
    <name evidence="9" type="ORF">MAQ5080_01799</name>
</gene>
<dbReference type="InterPro" id="IPR000711">
    <property type="entry name" value="ATPase_OSCP/dsu"/>
</dbReference>
<dbReference type="PANTHER" id="PTHR11910">
    <property type="entry name" value="ATP SYNTHASE DELTA CHAIN"/>
    <property type="match status" value="1"/>
</dbReference>